<feature type="signal peptide" evidence="2">
    <location>
        <begin position="1"/>
        <end position="18"/>
    </location>
</feature>
<dbReference type="Proteomes" id="UP000193144">
    <property type="component" value="Unassembled WGS sequence"/>
</dbReference>
<dbReference type="AlphaFoldDB" id="A0A1Y1Y905"/>
<protein>
    <submittedName>
        <fullName evidence="3">Uncharacterized protein</fullName>
    </submittedName>
</protein>
<evidence type="ECO:0000256" key="2">
    <source>
        <dbReference type="SAM" id="SignalP"/>
    </source>
</evidence>
<evidence type="ECO:0000256" key="1">
    <source>
        <dbReference type="SAM" id="MobiDB-lite"/>
    </source>
</evidence>
<evidence type="ECO:0000313" key="4">
    <source>
        <dbReference type="Proteomes" id="UP000193144"/>
    </source>
</evidence>
<sequence>MSPTLAFQISFLLLGTTAVPHYIYDPAAPDPHNETVEAVAWVLRDRVKGLRVAVWTSEEKPRLKDTGKMAEDDGQHDEDEDQWQHWSSDSENVKPKEDDEQEKNIFHQERPNWKQRQRRRWKDLTSSGTWVLRLATQSNKGSGPWDISSWRQGDAQLTDDEASSLEDGIWCVPLVLQHTGAPVHNDVWRSELREILRALDLGFNQPMIGYPFKITVNERCRVVVRMAAPGEQQWQGWGLDEVKKVWAVLAAWEREIVATDSMAGVLGFWYLSRGLEWRGVKELRREEGRRRRALMRRRGKGAGDWWRKMWADGRMEDGEVKMPGDRKELWTVIHELDEEGLMRLLQDMRDLEQRGERLAVSFDVGRAHAGGSGGGDRTDECTTSTISSIENIIFQSHRSSLDPNELLAYLDFLACLLAFANETLYDDLLRMAISFRDRAVSVRESVSESLARFLGIIQARPETRQYYDHFLGSYEEDSPDGLVVKGSPFEAITRVVEKQRQREKEYMGTFIERYERAGGFFRVGREALSALLVDEDRRATWRA</sequence>
<proteinExistence type="predicted"/>
<feature type="region of interest" description="Disordered" evidence="1">
    <location>
        <begin position="61"/>
        <end position="118"/>
    </location>
</feature>
<evidence type="ECO:0000313" key="3">
    <source>
        <dbReference type="EMBL" id="ORX94458.1"/>
    </source>
</evidence>
<feature type="compositionally biased region" description="Basic and acidic residues" evidence="1">
    <location>
        <begin position="91"/>
        <end position="112"/>
    </location>
</feature>
<comment type="caution">
    <text evidence="3">The sequence shown here is derived from an EMBL/GenBank/DDBJ whole genome shotgun (WGS) entry which is preliminary data.</text>
</comment>
<gene>
    <name evidence="3" type="ORF">BCR34DRAFT_594410</name>
</gene>
<keyword evidence="4" id="KW-1185">Reference proteome</keyword>
<reference evidence="3 4" key="1">
    <citation type="submission" date="2016-07" db="EMBL/GenBank/DDBJ databases">
        <title>Pervasive Adenine N6-methylation of Active Genes in Fungi.</title>
        <authorList>
            <consortium name="DOE Joint Genome Institute"/>
            <person name="Mondo S.J."/>
            <person name="Dannebaum R.O."/>
            <person name="Kuo R.C."/>
            <person name="Labutti K."/>
            <person name="Haridas S."/>
            <person name="Kuo A."/>
            <person name="Salamov A."/>
            <person name="Ahrendt S.R."/>
            <person name="Lipzen A."/>
            <person name="Sullivan W."/>
            <person name="Andreopoulos W.B."/>
            <person name="Clum A."/>
            <person name="Lindquist E."/>
            <person name="Daum C."/>
            <person name="Ramamoorthy G.K."/>
            <person name="Gryganskyi A."/>
            <person name="Culley D."/>
            <person name="Magnuson J.K."/>
            <person name="James T.Y."/>
            <person name="O'Malley M.A."/>
            <person name="Stajich J.E."/>
            <person name="Spatafora J.W."/>
            <person name="Visel A."/>
            <person name="Grigoriev I.V."/>
        </authorList>
    </citation>
    <scope>NUCLEOTIDE SEQUENCE [LARGE SCALE GENOMIC DNA]</scope>
    <source>
        <strain evidence="3 4">CBS 115471</strain>
    </source>
</reference>
<organism evidence="3 4">
    <name type="scientific">Clohesyomyces aquaticus</name>
    <dbReference type="NCBI Taxonomy" id="1231657"/>
    <lineage>
        <taxon>Eukaryota</taxon>
        <taxon>Fungi</taxon>
        <taxon>Dikarya</taxon>
        <taxon>Ascomycota</taxon>
        <taxon>Pezizomycotina</taxon>
        <taxon>Dothideomycetes</taxon>
        <taxon>Pleosporomycetidae</taxon>
        <taxon>Pleosporales</taxon>
        <taxon>Lindgomycetaceae</taxon>
        <taxon>Clohesyomyces</taxon>
    </lineage>
</organism>
<keyword evidence="2" id="KW-0732">Signal</keyword>
<feature type="chain" id="PRO_5012192227" evidence="2">
    <location>
        <begin position="19"/>
        <end position="543"/>
    </location>
</feature>
<feature type="compositionally biased region" description="Basic and acidic residues" evidence="1">
    <location>
        <begin position="61"/>
        <end position="73"/>
    </location>
</feature>
<accession>A0A1Y1Y905</accession>
<name>A0A1Y1Y905_9PLEO</name>
<dbReference type="OrthoDB" id="3796016at2759"/>
<dbReference type="EMBL" id="MCFA01000307">
    <property type="protein sequence ID" value="ORX94458.1"/>
    <property type="molecule type" value="Genomic_DNA"/>
</dbReference>